<feature type="compositionally biased region" description="Basic and acidic residues" evidence="1">
    <location>
        <begin position="449"/>
        <end position="478"/>
    </location>
</feature>
<gene>
    <name evidence="3" type="ORF">OLEA9_A014368</name>
</gene>
<evidence type="ECO:0000313" key="3">
    <source>
        <dbReference type="EMBL" id="CAA3032058.1"/>
    </source>
</evidence>
<dbReference type="Pfam" id="PF09331">
    <property type="entry name" value="DUF1985"/>
    <property type="match status" value="1"/>
</dbReference>
<dbReference type="Gramene" id="OE9A014368T1">
    <property type="protein sequence ID" value="OE9A014368C1"/>
    <property type="gene ID" value="OE9A014368"/>
</dbReference>
<feature type="domain" description="DUF1985" evidence="2">
    <location>
        <begin position="61"/>
        <end position="192"/>
    </location>
</feature>
<proteinExistence type="predicted"/>
<dbReference type="OrthoDB" id="1930729at2759"/>
<keyword evidence="4" id="KW-1185">Reference proteome</keyword>
<feature type="region of interest" description="Disordered" evidence="1">
    <location>
        <begin position="449"/>
        <end position="490"/>
    </location>
</feature>
<protein>
    <recommendedName>
        <fullName evidence="2">DUF1985 domain-containing protein</fullName>
    </recommendedName>
</protein>
<feature type="region of interest" description="Disordered" evidence="1">
    <location>
        <begin position="406"/>
        <end position="426"/>
    </location>
</feature>
<evidence type="ECO:0000259" key="2">
    <source>
        <dbReference type="Pfam" id="PF09331"/>
    </source>
</evidence>
<organism evidence="3 4">
    <name type="scientific">Olea europaea subsp. europaea</name>
    <dbReference type="NCBI Taxonomy" id="158383"/>
    <lineage>
        <taxon>Eukaryota</taxon>
        <taxon>Viridiplantae</taxon>
        <taxon>Streptophyta</taxon>
        <taxon>Embryophyta</taxon>
        <taxon>Tracheophyta</taxon>
        <taxon>Spermatophyta</taxon>
        <taxon>Magnoliopsida</taxon>
        <taxon>eudicotyledons</taxon>
        <taxon>Gunneridae</taxon>
        <taxon>Pentapetalae</taxon>
        <taxon>asterids</taxon>
        <taxon>lamiids</taxon>
        <taxon>Lamiales</taxon>
        <taxon>Oleaceae</taxon>
        <taxon>Oleeae</taxon>
        <taxon>Olea</taxon>
    </lineage>
</organism>
<dbReference type="PANTHER" id="PTHR48449">
    <property type="entry name" value="DUF1985 DOMAIN-CONTAINING PROTEIN"/>
    <property type="match status" value="1"/>
</dbReference>
<accession>A0A8S0VNK8</accession>
<dbReference type="EMBL" id="CACTIH010009520">
    <property type="protein sequence ID" value="CAA3032058.1"/>
    <property type="molecule type" value="Genomic_DNA"/>
</dbReference>
<feature type="region of interest" description="Disordered" evidence="1">
    <location>
        <begin position="521"/>
        <end position="555"/>
    </location>
</feature>
<evidence type="ECO:0000313" key="4">
    <source>
        <dbReference type="Proteomes" id="UP000594638"/>
    </source>
</evidence>
<dbReference type="AlphaFoldDB" id="A0A8S0VNK8"/>
<dbReference type="InterPro" id="IPR015410">
    <property type="entry name" value="DUF1985"/>
</dbReference>
<dbReference type="Proteomes" id="UP000594638">
    <property type="component" value="Unassembled WGS sequence"/>
</dbReference>
<sequence length="589" mass="67490">MEKILQVDATITTRCRLQIVLDVYEKLDTNYKNKLSESCFGSLLRLKDIKLASQVIHQLLLRKLRTNKKEVWFKIGEKNAKFGLEEFILVTGLNAGDDNDVAKTLGEECRIVKEYFKNSGGKITKGDAYDAFVICKKRKSDKYKLGLIVMAYVLWATEENTYIDLWWLDLVDDLDRFETYPWEKFSFEYMISIFKHEMGDKLKSSNVGGESRCRYSLHGFPLAIMIWAFEAIPTLGMKFGMKYPDIIPRMVTWEMSKRSTSAAIENMLNSKELEVNSTLIPTEAELEEAYWKELKPIVEEYEKSRRVAQPPQRGFEINIEDLLRTEIEKLEGRLQAVISTRLDRVEKKVDRLVELAVAGRFHPATSAFDGATSSTAYVPKNEPNDGLEKEVRFDDVTDVHAAERKVDLPEEDSKLEEEEEEVRGKNVGGKELEIELGFDDVRDVPAAETNVEARKEDPKLEEEVRDKNVGGKDLEKEAGSGNDIDEQENEKMIKESVGKEIILEEEHPDVEKGIADFVTPEKHDVDTNESTQGDVVEIDEAGSDPSKGRGYRRKRKARLLCSPYTDSTKKRKFSDINVYDPYREVDPNK</sequence>
<dbReference type="PANTHER" id="PTHR48449:SF1">
    <property type="entry name" value="DUF1985 DOMAIN-CONTAINING PROTEIN"/>
    <property type="match status" value="1"/>
</dbReference>
<evidence type="ECO:0000256" key="1">
    <source>
        <dbReference type="SAM" id="MobiDB-lite"/>
    </source>
</evidence>
<name>A0A8S0VNK8_OLEEU</name>
<comment type="caution">
    <text evidence="3">The sequence shown here is derived from an EMBL/GenBank/DDBJ whole genome shotgun (WGS) entry which is preliminary data.</text>
</comment>
<reference evidence="3 4" key="1">
    <citation type="submission" date="2019-12" db="EMBL/GenBank/DDBJ databases">
        <authorList>
            <person name="Alioto T."/>
            <person name="Alioto T."/>
            <person name="Gomez Garrido J."/>
        </authorList>
    </citation>
    <scope>NUCLEOTIDE SEQUENCE [LARGE SCALE GENOMIC DNA]</scope>
</reference>